<dbReference type="InterPro" id="IPR051430">
    <property type="entry name" value="Fungal_TF_Env_Response"/>
</dbReference>
<dbReference type="InterPro" id="IPR036864">
    <property type="entry name" value="Zn2-C6_fun-type_DNA-bd_sf"/>
</dbReference>
<gene>
    <name evidence="9" type="ORF">PHISCL_00613</name>
</gene>
<reference evidence="10" key="1">
    <citation type="submission" date="2017-02" db="EMBL/GenBank/DDBJ databases">
        <authorList>
            <person name="Tafer H."/>
            <person name="Lopandic K."/>
        </authorList>
    </citation>
    <scope>NUCLEOTIDE SEQUENCE [LARGE SCALE GENOMIC DNA]</scope>
    <source>
        <strain evidence="10">CBS 366.77</strain>
    </source>
</reference>
<evidence type="ECO:0000259" key="8">
    <source>
        <dbReference type="PROSITE" id="PS50048"/>
    </source>
</evidence>
<dbReference type="GO" id="GO:0005634">
    <property type="term" value="C:nucleus"/>
    <property type="evidence" value="ECO:0007669"/>
    <property type="project" value="TreeGrafter"/>
</dbReference>
<dbReference type="InterPro" id="IPR007219">
    <property type="entry name" value="XnlR_reg_dom"/>
</dbReference>
<evidence type="ECO:0000256" key="2">
    <source>
        <dbReference type="ARBA" id="ARBA00022833"/>
    </source>
</evidence>
<evidence type="ECO:0000313" key="10">
    <source>
        <dbReference type="Proteomes" id="UP000266188"/>
    </source>
</evidence>
<evidence type="ECO:0000256" key="7">
    <source>
        <dbReference type="SAM" id="MobiDB-lite"/>
    </source>
</evidence>
<dbReference type="CDD" id="cd00067">
    <property type="entry name" value="GAL4"/>
    <property type="match status" value="1"/>
</dbReference>
<accession>A0A3A2ZV44</accession>
<dbReference type="SMART" id="SM00066">
    <property type="entry name" value="GAL4"/>
    <property type="match status" value="1"/>
</dbReference>
<feature type="compositionally biased region" description="Low complexity" evidence="7">
    <location>
        <begin position="58"/>
        <end position="72"/>
    </location>
</feature>
<dbReference type="EMBL" id="MVGC01000010">
    <property type="protein sequence ID" value="RJE27028.1"/>
    <property type="molecule type" value="Genomic_DNA"/>
</dbReference>
<dbReference type="SUPFAM" id="SSF57701">
    <property type="entry name" value="Zn2/Cys6 DNA-binding domain"/>
    <property type="match status" value="1"/>
</dbReference>
<keyword evidence="10" id="KW-1185">Reference proteome</keyword>
<keyword evidence="3" id="KW-0805">Transcription regulation</keyword>
<dbReference type="Pfam" id="PF00172">
    <property type="entry name" value="Zn_clus"/>
    <property type="match status" value="1"/>
</dbReference>
<keyword evidence="4" id="KW-0238">DNA-binding</keyword>
<dbReference type="GO" id="GO:0008270">
    <property type="term" value="F:zinc ion binding"/>
    <property type="evidence" value="ECO:0007669"/>
    <property type="project" value="InterPro"/>
</dbReference>
<proteinExistence type="predicted"/>
<keyword evidence="5" id="KW-0804">Transcription</keyword>
<dbReference type="GO" id="GO:0006351">
    <property type="term" value="P:DNA-templated transcription"/>
    <property type="evidence" value="ECO:0007669"/>
    <property type="project" value="InterPro"/>
</dbReference>
<feature type="region of interest" description="Disordered" evidence="7">
    <location>
        <begin position="108"/>
        <end position="129"/>
    </location>
</feature>
<evidence type="ECO:0000256" key="5">
    <source>
        <dbReference type="ARBA" id="ARBA00023163"/>
    </source>
</evidence>
<keyword evidence="1" id="KW-0479">Metal-binding</keyword>
<dbReference type="Gene3D" id="4.10.240.10">
    <property type="entry name" value="Zn(2)-C6 fungal-type DNA-binding domain"/>
    <property type="match status" value="1"/>
</dbReference>
<evidence type="ECO:0000313" key="9">
    <source>
        <dbReference type="EMBL" id="RJE27028.1"/>
    </source>
</evidence>
<evidence type="ECO:0000256" key="4">
    <source>
        <dbReference type="ARBA" id="ARBA00023125"/>
    </source>
</evidence>
<dbReference type="CDD" id="cd12148">
    <property type="entry name" value="fungal_TF_MHR"/>
    <property type="match status" value="1"/>
</dbReference>
<comment type="caution">
    <text evidence="9">The sequence shown here is derived from an EMBL/GenBank/DDBJ whole genome shotgun (WGS) entry which is preliminary data.</text>
</comment>
<dbReference type="PANTHER" id="PTHR31944">
    <property type="entry name" value="HEME-RESPONSIVE ZINC FINGER TRANSCRIPTION FACTOR HAP1"/>
    <property type="match status" value="1"/>
</dbReference>
<dbReference type="InterPro" id="IPR001138">
    <property type="entry name" value="Zn2Cys6_DnaBD"/>
</dbReference>
<dbReference type="PROSITE" id="PS50048">
    <property type="entry name" value="ZN2_CY6_FUNGAL_2"/>
    <property type="match status" value="1"/>
</dbReference>
<organism evidence="9 10">
    <name type="scientific">Aspergillus sclerotialis</name>
    <dbReference type="NCBI Taxonomy" id="2070753"/>
    <lineage>
        <taxon>Eukaryota</taxon>
        <taxon>Fungi</taxon>
        <taxon>Dikarya</taxon>
        <taxon>Ascomycota</taxon>
        <taxon>Pezizomycotina</taxon>
        <taxon>Eurotiomycetes</taxon>
        <taxon>Eurotiomycetidae</taxon>
        <taxon>Eurotiales</taxon>
        <taxon>Aspergillaceae</taxon>
        <taxon>Aspergillus</taxon>
        <taxon>Aspergillus subgen. Polypaecilum</taxon>
    </lineage>
</organism>
<dbReference type="AlphaFoldDB" id="A0A3A2ZV44"/>
<dbReference type="OrthoDB" id="4337792at2759"/>
<evidence type="ECO:0000256" key="3">
    <source>
        <dbReference type="ARBA" id="ARBA00023015"/>
    </source>
</evidence>
<keyword evidence="2" id="KW-0862">Zinc</keyword>
<feature type="domain" description="Zn(2)-C6 fungal-type" evidence="8">
    <location>
        <begin position="14"/>
        <end position="45"/>
    </location>
</feature>
<dbReference type="Pfam" id="PF04082">
    <property type="entry name" value="Fungal_trans"/>
    <property type="match status" value="1"/>
</dbReference>
<protein>
    <submittedName>
        <fullName evidence="9">Transcription factor</fullName>
    </submittedName>
</protein>
<dbReference type="GO" id="GO:0000978">
    <property type="term" value="F:RNA polymerase II cis-regulatory region sequence-specific DNA binding"/>
    <property type="evidence" value="ECO:0007669"/>
    <property type="project" value="TreeGrafter"/>
</dbReference>
<keyword evidence="6" id="KW-0539">Nucleus</keyword>
<name>A0A3A2ZV44_9EURO</name>
<evidence type="ECO:0000256" key="6">
    <source>
        <dbReference type="ARBA" id="ARBA00023242"/>
    </source>
</evidence>
<sequence>MGNQPRKRRRIAKSCQQCRQRKVGCDRNVPCGPCTRSRAPLACTYSQEPPIGEDEEQSPSQGGRSPSGMQQREPVRERNDGTISNDSAVEQTLRDLTEKVQKFEQQLKSLTNREEPSDGGDEGFSFPATKPRLLAPASKMKFLGPTHWSHKVDELSFAKSFKGKETDPSFQMAKAELAGVIKECQNLRHSIKSQPAAQLNQLLTDLRKTFPNRAACDQLVYSYLRTFELIYRVLHIPSFWKEYDKFWEQPEAAESLFVIKLMVILAIGTTFYPHKGAIAEHPYRSLTQKWIYGAQWWLTGPLEKSTFSMDGLQLFCLVLISRQACGLGASPWLSTGALLNMAMTMGLHREPETFPALSVFQSEMRARLWTTVLELVVQSSLDSGTPILLPQGFETRKPMNIDDKDISPDSVTAPIPKPNNQPTESSIQILLSQSLRLRVEAVELINACPKQSYKKVLDMGTELREICRNIASFFQSYTLRWSTNDSQVSSFHRTFLDMLIRRYILFLHTPFMLQAKTKPEFYYSRKVCLESAMVIASFADNLNLPNYELDDISRLIMIGKGPFKGPLSLDIISVIGLEIVTQLEEESPTQLSTNTMPDRLDELTKANREPLISKLKHLLEQLRQIIVMGCPSFKRYGVLSAMLGQISAMGSGQSIKQVIYDTLTTGLKECCNLLKESTAQELQEPDDTLANMAGVNAQVQPDPSLAWLDVNLEDPNLDWDLPTLLGVPDLSDINTFDF</sequence>
<evidence type="ECO:0000256" key="1">
    <source>
        <dbReference type="ARBA" id="ARBA00022723"/>
    </source>
</evidence>
<dbReference type="Proteomes" id="UP000266188">
    <property type="component" value="Unassembled WGS sequence"/>
</dbReference>
<dbReference type="PROSITE" id="PS00463">
    <property type="entry name" value="ZN2_CY6_FUNGAL_1"/>
    <property type="match status" value="1"/>
</dbReference>
<dbReference type="GO" id="GO:0001228">
    <property type="term" value="F:DNA-binding transcription activator activity, RNA polymerase II-specific"/>
    <property type="evidence" value="ECO:0007669"/>
    <property type="project" value="TreeGrafter"/>
</dbReference>
<feature type="region of interest" description="Disordered" evidence="7">
    <location>
        <begin position="25"/>
        <end position="88"/>
    </location>
</feature>
<dbReference type="PANTHER" id="PTHR31944:SF129">
    <property type="entry name" value="ASPYRIDONES CLUSTER REGULATOR APDR-RELATED"/>
    <property type="match status" value="1"/>
</dbReference>